<feature type="transmembrane region" description="Helical" evidence="5">
    <location>
        <begin position="341"/>
        <end position="361"/>
    </location>
</feature>
<reference evidence="7 8" key="1">
    <citation type="submission" date="2017-10" db="EMBL/GenBank/DDBJ databases">
        <title>Sequencing the genomes of 1000 actinobacteria strains.</title>
        <authorList>
            <person name="Klenk H.-P."/>
        </authorList>
    </citation>
    <scope>NUCLEOTIDE SEQUENCE [LARGE SCALE GENOMIC DNA]</scope>
    <source>
        <strain evidence="7 8">DSM 21838</strain>
    </source>
</reference>
<dbReference type="PANTHER" id="PTHR23531">
    <property type="entry name" value="QUINOLENE RESISTANCE PROTEIN NORA"/>
    <property type="match status" value="1"/>
</dbReference>
<dbReference type="Gene3D" id="1.20.1250.20">
    <property type="entry name" value="MFS general substrate transporter like domains"/>
    <property type="match status" value="1"/>
</dbReference>
<dbReference type="InterPro" id="IPR036259">
    <property type="entry name" value="MFS_trans_sf"/>
</dbReference>
<dbReference type="GO" id="GO:0022857">
    <property type="term" value="F:transmembrane transporter activity"/>
    <property type="evidence" value="ECO:0007669"/>
    <property type="project" value="InterPro"/>
</dbReference>
<evidence type="ECO:0000313" key="7">
    <source>
        <dbReference type="EMBL" id="PFG38105.1"/>
    </source>
</evidence>
<evidence type="ECO:0000256" key="1">
    <source>
        <dbReference type="ARBA" id="ARBA00004651"/>
    </source>
</evidence>
<dbReference type="InterPro" id="IPR020846">
    <property type="entry name" value="MFS_dom"/>
</dbReference>
<protein>
    <submittedName>
        <fullName evidence="7">Putative MFS family arabinose efflux permease</fullName>
    </submittedName>
</protein>
<dbReference type="EMBL" id="PDJI01000004">
    <property type="protein sequence ID" value="PFG38105.1"/>
    <property type="molecule type" value="Genomic_DNA"/>
</dbReference>
<evidence type="ECO:0000259" key="6">
    <source>
        <dbReference type="PROSITE" id="PS50850"/>
    </source>
</evidence>
<feature type="transmembrane region" description="Helical" evidence="5">
    <location>
        <begin position="49"/>
        <end position="72"/>
    </location>
</feature>
<dbReference type="Proteomes" id="UP000222106">
    <property type="component" value="Unassembled WGS sequence"/>
</dbReference>
<feature type="transmembrane region" description="Helical" evidence="5">
    <location>
        <begin position="242"/>
        <end position="266"/>
    </location>
</feature>
<dbReference type="OrthoDB" id="9814001at2"/>
<feature type="transmembrane region" description="Helical" evidence="5">
    <location>
        <begin position="278"/>
        <end position="297"/>
    </location>
</feature>
<keyword evidence="3 5" id="KW-1133">Transmembrane helix</keyword>
<feature type="transmembrane region" description="Helical" evidence="5">
    <location>
        <begin position="172"/>
        <end position="194"/>
    </location>
</feature>
<dbReference type="InterPro" id="IPR052714">
    <property type="entry name" value="MFS_Exporter"/>
</dbReference>
<feature type="transmembrane region" description="Helical" evidence="5">
    <location>
        <begin position="20"/>
        <end position="43"/>
    </location>
</feature>
<gene>
    <name evidence="7" type="ORF">ATJ97_0575</name>
</gene>
<evidence type="ECO:0000256" key="5">
    <source>
        <dbReference type="SAM" id="Phobius"/>
    </source>
</evidence>
<feature type="transmembrane region" description="Helical" evidence="5">
    <location>
        <begin position="303"/>
        <end position="329"/>
    </location>
</feature>
<keyword evidence="4 5" id="KW-0472">Membrane</keyword>
<dbReference type="SUPFAM" id="SSF103473">
    <property type="entry name" value="MFS general substrate transporter"/>
    <property type="match status" value="1"/>
</dbReference>
<evidence type="ECO:0000313" key="8">
    <source>
        <dbReference type="Proteomes" id="UP000222106"/>
    </source>
</evidence>
<feature type="transmembrane region" description="Helical" evidence="5">
    <location>
        <begin position="84"/>
        <end position="102"/>
    </location>
</feature>
<feature type="transmembrane region" description="Helical" evidence="5">
    <location>
        <begin position="142"/>
        <end position="166"/>
    </location>
</feature>
<evidence type="ECO:0000256" key="2">
    <source>
        <dbReference type="ARBA" id="ARBA00022692"/>
    </source>
</evidence>
<comment type="caution">
    <text evidence="7">The sequence shown here is derived from an EMBL/GenBank/DDBJ whole genome shotgun (WGS) entry which is preliminary data.</text>
</comment>
<dbReference type="AlphaFoldDB" id="A0A2A9EIM6"/>
<dbReference type="Pfam" id="PF07690">
    <property type="entry name" value="MFS_1"/>
    <property type="match status" value="1"/>
</dbReference>
<dbReference type="RefSeq" id="WP_098482441.1">
    <property type="nucleotide sequence ID" value="NZ_PDJI01000004.1"/>
</dbReference>
<dbReference type="GO" id="GO:0005886">
    <property type="term" value="C:plasma membrane"/>
    <property type="evidence" value="ECO:0007669"/>
    <property type="project" value="UniProtKB-SubCell"/>
</dbReference>
<dbReference type="PANTHER" id="PTHR23531:SF1">
    <property type="entry name" value="QUINOLENE RESISTANCE PROTEIN NORA"/>
    <property type="match status" value="1"/>
</dbReference>
<evidence type="ECO:0000256" key="3">
    <source>
        <dbReference type="ARBA" id="ARBA00022989"/>
    </source>
</evidence>
<dbReference type="InterPro" id="IPR011701">
    <property type="entry name" value="MFS"/>
</dbReference>
<dbReference type="CDD" id="cd17489">
    <property type="entry name" value="MFS_YfcJ_like"/>
    <property type="match status" value="1"/>
</dbReference>
<accession>A0A2A9EIM6</accession>
<dbReference type="PROSITE" id="PS50850">
    <property type="entry name" value="MFS"/>
    <property type="match status" value="1"/>
</dbReference>
<organism evidence="7 8">
    <name type="scientific">Georgenia soli</name>
    <dbReference type="NCBI Taxonomy" id="638953"/>
    <lineage>
        <taxon>Bacteria</taxon>
        <taxon>Bacillati</taxon>
        <taxon>Actinomycetota</taxon>
        <taxon>Actinomycetes</taxon>
        <taxon>Micrococcales</taxon>
        <taxon>Bogoriellaceae</taxon>
        <taxon>Georgenia</taxon>
    </lineage>
</organism>
<evidence type="ECO:0000256" key="4">
    <source>
        <dbReference type="ARBA" id="ARBA00023136"/>
    </source>
</evidence>
<name>A0A2A9EIM6_9MICO</name>
<feature type="transmembrane region" description="Helical" evidence="5">
    <location>
        <begin position="215"/>
        <end position="236"/>
    </location>
</feature>
<keyword evidence="2 5" id="KW-0812">Transmembrane</keyword>
<feature type="domain" description="Major facilitator superfamily (MFS) profile" evidence="6">
    <location>
        <begin position="18"/>
        <end position="391"/>
    </location>
</feature>
<keyword evidence="8" id="KW-1185">Reference proteome</keyword>
<proteinExistence type="predicted"/>
<feature type="transmembrane region" description="Helical" evidence="5">
    <location>
        <begin position="367"/>
        <end position="386"/>
    </location>
</feature>
<sequence length="397" mass="40849">MTQTMSSGPAERLWTRQFALATAVNALVMTIFYLLMTTMAVYATEQFGASATAAGLASSMYIVGAVGARLVGGRLVETAGPRRTLLASLLVFVVMSLVYLPADGLGLLLAVRFVHGAAYGVGHTAVTTLAQSAIPPGRRGEGTGYFTLGVPVAGGVGPLLALWLVGRWDYDVLFLACAAVSASAWAMAVLMSEGAPGPRRRDARPLLRELVHPHVLPVATFMLLVGVANAAIITYVHPYAEALGLAGAAGAFFLVQAVAVLAARTFAGRVQDRHGDNAVLYPALAVYAAGMVVLSQAGSTAALMVAGVLAGLGFGTLMPAAQAAAVRIADGERVGLAVSTYYLFLDAGTGLGPLALGLVIGAADHRVMYLTVAALVIVSAGHYHAVHGRRARLAARA</sequence>
<comment type="subcellular location">
    <subcellularLocation>
        <location evidence="1">Cell membrane</location>
        <topology evidence="1">Multi-pass membrane protein</topology>
    </subcellularLocation>
</comment>